<feature type="region of interest" description="Disordered" evidence="1">
    <location>
        <begin position="153"/>
        <end position="251"/>
    </location>
</feature>
<evidence type="ECO:0000313" key="2">
    <source>
        <dbReference type="EMBL" id="KAK3045730.1"/>
    </source>
</evidence>
<evidence type="ECO:0000313" key="3">
    <source>
        <dbReference type="Proteomes" id="UP001271007"/>
    </source>
</evidence>
<accession>A0AAJ0D9K1</accession>
<name>A0AAJ0D9K1_9PEZI</name>
<dbReference type="Proteomes" id="UP001271007">
    <property type="component" value="Unassembled WGS sequence"/>
</dbReference>
<reference evidence="2" key="1">
    <citation type="submission" date="2023-04" db="EMBL/GenBank/DDBJ databases">
        <title>Black Yeasts Isolated from many extreme environments.</title>
        <authorList>
            <person name="Coleine C."/>
            <person name="Stajich J.E."/>
            <person name="Selbmann L."/>
        </authorList>
    </citation>
    <scope>NUCLEOTIDE SEQUENCE</scope>
    <source>
        <strain evidence="2">CCFEE 5312</strain>
    </source>
</reference>
<feature type="region of interest" description="Disordered" evidence="1">
    <location>
        <begin position="1"/>
        <end position="26"/>
    </location>
</feature>
<comment type="caution">
    <text evidence="2">The sequence shown here is derived from an EMBL/GenBank/DDBJ whole genome shotgun (WGS) entry which is preliminary data.</text>
</comment>
<sequence length="251" mass="27251">MRERIPRYSSPPPQVRKSPHRVKKGQKERLNTVFTKALAVLLRLQPTQGKVAVILEVGGVLDTFVSEEHPSWPPSRDEIYSKAGENIVHMPRDILPITQLAGMGFRESVSHECVESVTDNSSEYSQSNHASPYWTPEMQLCQGAGLGIMDGYEDQRCATPDQPGAQPHSRLGVGNGYGEDASGTEAGTLLSACQPDYGPPMPKNMVSSGLVLPPQTAASTSQGQGVPADNPPRRRKLFQRSVSKSVDGSME</sequence>
<dbReference type="AlphaFoldDB" id="A0AAJ0D9K1"/>
<feature type="compositionally biased region" description="Polar residues" evidence="1">
    <location>
        <begin position="240"/>
        <end position="251"/>
    </location>
</feature>
<organism evidence="2 3">
    <name type="scientific">Extremus antarcticus</name>
    <dbReference type="NCBI Taxonomy" id="702011"/>
    <lineage>
        <taxon>Eukaryota</taxon>
        <taxon>Fungi</taxon>
        <taxon>Dikarya</taxon>
        <taxon>Ascomycota</taxon>
        <taxon>Pezizomycotina</taxon>
        <taxon>Dothideomycetes</taxon>
        <taxon>Dothideomycetidae</taxon>
        <taxon>Mycosphaerellales</taxon>
        <taxon>Extremaceae</taxon>
        <taxon>Extremus</taxon>
    </lineage>
</organism>
<proteinExistence type="predicted"/>
<keyword evidence="3" id="KW-1185">Reference proteome</keyword>
<evidence type="ECO:0000256" key="1">
    <source>
        <dbReference type="SAM" id="MobiDB-lite"/>
    </source>
</evidence>
<protein>
    <submittedName>
        <fullName evidence="2">Uncharacterized protein</fullName>
    </submittedName>
</protein>
<gene>
    <name evidence="2" type="ORF">LTR09_012726</name>
</gene>
<dbReference type="EMBL" id="JAWDJX010000161">
    <property type="protein sequence ID" value="KAK3045730.1"/>
    <property type="molecule type" value="Genomic_DNA"/>
</dbReference>